<evidence type="ECO:0000313" key="2">
    <source>
        <dbReference type="EMBL" id="UXD22254.1"/>
    </source>
</evidence>
<proteinExistence type="predicted"/>
<accession>A0A977KAT4</accession>
<gene>
    <name evidence="2" type="ORF">IPA_02950</name>
</gene>
<dbReference type="AlphaFoldDB" id="A0A977KAT4"/>
<evidence type="ECO:0000256" key="1">
    <source>
        <dbReference type="SAM" id="Phobius"/>
    </source>
</evidence>
<evidence type="ECO:0000313" key="3">
    <source>
        <dbReference type="Proteomes" id="UP001063698"/>
    </source>
</evidence>
<dbReference type="KEGG" id="ipc:IPA_02950"/>
<sequence length="167" mass="18208">MRRGIATLEVLLLMSGVIVAATILMGWLLRAKPNTDTRMIIISIETIAKSTTLPLLSSVYSKGASIMIINNKVIVFQQRYKVILVPSSGNVTVVGKVLLGSGCVKGVIVKDLLGNVIVLKEFNKTYCLSTGDVIVAQLNVPISKFGKIEFFGPSKVRNINTWMTQVR</sequence>
<organism evidence="2 3">
    <name type="scientific">Ignicoccus pacificus DSM 13166</name>
    <dbReference type="NCBI Taxonomy" id="940294"/>
    <lineage>
        <taxon>Archaea</taxon>
        <taxon>Thermoproteota</taxon>
        <taxon>Thermoprotei</taxon>
        <taxon>Desulfurococcales</taxon>
        <taxon>Desulfurococcaceae</taxon>
        <taxon>Ignicoccus</taxon>
    </lineage>
</organism>
<name>A0A977KAT4_9CREN</name>
<feature type="transmembrane region" description="Helical" evidence="1">
    <location>
        <begin position="6"/>
        <end position="29"/>
    </location>
</feature>
<dbReference type="Proteomes" id="UP001063698">
    <property type="component" value="Chromosome"/>
</dbReference>
<dbReference type="EMBL" id="CP006868">
    <property type="protein sequence ID" value="UXD22254.1"/>
    <property type="molecule type" value="Genomic_DNA"/>
</dbReference>
<keyword evidence="3" id="KW-1185">Reference proteome</keyword>
<keyword evidence="1" id="KW-0472">Membrane</keyword>
<reference evidence="2" key="1">
    <citation type="submission" date="2013-11" db="EMBL/GenBank/DDBJ databases">
        <title>Comparative genomics of Ignicoccus.</title>
        <authorList>
            <person name="Podar M."/>
        </authorList>
    </citation>
    <scope>NUCLEOTIDE SEQUENCE</scope>
    <source>
        <strain evidence="2">DSM 13166</strain>
    </source>
</reference>
<protein>
    <submittedName>
        <fullName evidence="2">Uncharacterized protein</fullName>
    </submittedName>
</protein>
<keyword evidence="1" id="KW-1133">Transmembrane helix</keyword>
<keyword evidence="1" id="KW-0812">Transmembrane</keyword>